<dbReference type="CDD" id="cd04747">
    <property type="entry name" value="OYE_like_5_FMN"/>
    <property type="match status" value="1"/>
</dbReference>
<dbReference type="PANTHER" id="PTHR22893">
    <property type="entry name" value="NADH OXIDOREDUCTASE-RELATED"/>
    <property type="match status" value="1"/>
</dbReference>
<dbReference type="GO" id="GO:0016491">
    <property type="term" value="F:oxidoreductase activity"/>
    <property type="evidence" value="ECO:0007669"/>
    <property type="project" value="InterPro"/>
</dbReference>
<dbReference type="InterPro" id="IPR013785">
    <property type="entry name" value="Aldolase_TIM"/>
</dbReference>
<evidence type="ECO:0000313" key="2">
    <source>
        <dbReference type="EMBL" id="NPT53975.1"/>
    </source>
</evidence>
<comment type="caution">
    <text evidence="2">The sequence shown here is derived from an EMBL/GenBank/DDBJ whole genome shotgun (WGS) entry which is preliminary data.</text>
</comment>
<dbReference type="AlphaFoldDB" id="A0A972NLY7"/>
<accession>A0A972NLY7</accession>
<keyword evidence="3" id="KW-1185">Reference proteome</keyword>
<evidence type="ECO:0000313" key="3">
    <source>
        <dbReference type="Proteomes" id="UP000655523"/>
    </source>
</evidence>
<protein>
    <submittedName>
        <fullName evidence="2">12-oxophytodienoate reductase</fullName>
    </submittedName>
</protein>
<proteinExistence type="predicted"/>
<dbReference type="InterPro" id="IPR001155">
    <property type="entry name" value="OxRdtase_FMN_N"/>
</dbReference>
<dbReference type="SUPFAM" id="SSF51395">
    <property type="entry name" value="FMN-linked oxidoreductases"/>
    <property type="match status" value="1"/>
</dbReference>
<reference evidence="2 3" key="1">
    <citation type="submission" date="2019-11" db="EMBL/GenBank/DDBJ databases">
        <title>Metabolism of dissolved organic matter in forest soils.</title>
        <authorList>
            <person name="Cyle K.T."/>
            <person name="Wilhelm R.C."/>
            <person name="Martinez C.E."/>
        </authorList>
    </citation>
    <scope>NUCLEOTIDE SEQUENCE [LARGE SCALE GENOMIC DNA]</scope>
    <source>
        <strain evidence="2 3">5N</strain>
    </source>
</reference>
<dbReference type="InterPro" id="IPR045247">
    <property type="entry name" value="Oye-like"/>
</dbReference>
<sequence>MRTETKVITAPLFTPLPVRGITLANRIVMSPMTRGFSPEGRPGPDVASYYQRRAEGETGLIITEGVGIDHPSALGEAGLGENSIPMLAGAESVEAWRCVTDAVHASGGVIFPQLWHMGPMKEANTGPVPAAPPMRPSGLWGPTGRLNSLDAGYLARVSAPTRAMTDEEIADVIAAYRRSASYAKAAGFDGIAIHGGHGYLIDSFLWSETNQRIDIWGKDRTARSRFAAEVVREIRAEIGDAMPISFRFSQWKQQDFKARLANTSAELEQTLAPLAEAGVDIFEASTRYFNRAEFEGSDMNLAGWAKKVTGKLSMTVGGIGINKGFYDSMAGSETVAQPDLTPLLERFLRNEFDLIGVGRSLLHDAHWARRARLGEPFLGFSTDSLTRLT</sequence>
<dbReference type="PANTHER" id="PTHR22893:SF55">
    <property type="entry name" value="OXIDOREDUCTASE-RELATED"/>
    <property type="match status" value="1"/>
</dbReference>
<dbReference type="Gene3D" id="3.20.20.70">
    <property type="entry name" value="Aldolase class I"/>
    <property type="match status" value="1"/>
</dbReference>
<feature type="domain" description="NADH:flavin oxidoreductase/NADH oxidase N-terminal" evidence="1">
    <location>
        <begin position="12"/>
        <end position="372"/>
    </location>
</feature>
<gene>
    <name evidence="2" type="ORF">GNZ13_04975</name>
</gene>
<name>A0A972NLY7_9BURK</name>
<evidence type="ECO:0000259" key="1">
    <source>
        <dbReference type="Pfam" id="PF00724"/>
    </source>
</evidence>
<dbReference type="GO" id="GO:0005829">
    <property type="term" value="C:cytosol"/>
    <property type="evidence" value="ECO:0007669"/>
    <property type="project" value="TreeGrafter"/>
</dbReference>
<organism evidence="2 3">
    <name type="scientific">Paraburkholderia elongata</name>
    <dbReference type="NCBI Taxonomy" id="2675747"/>
    <lineage>
        <taxon>Bacteria</taxon>
        <taxon>Pseudomonadati</taxon>
        <taxon>Pseudomonadota</taxon>
        <taxon>Betaproteobacteria</taxon>
        <taxon>Burkholderiales</taxon>
        <taxon>Burkholderiaceae</taxon>
        <taxon>Paraburkholderia</taxon>
    </lineage>
</organism>
<dbReference type="GO" id="GO:0010181">
    <property type="term" value="F:FMN binding"/>
    <property type="evidence" value="ECO:0007669"/>
    <property type="project" value="InterPro"/>
</dbReference>
<dbReference type="Proteomes" id="UP000655523">
    <property type="component" value="Unassembled WGS sequence"/>
</dbReference>
<dbReference type="Pfam" id="PF00724">
    <property type="entry name" value="Oxidored_FMN"/>
    <property type="match status" value="1"/>
</dbReference>
<dbReference type="EMBL" id="WOEZ01000027">
    <property type="protein sequence ID" value="NPT53975.1"/>
    <property type="molecule type" value="Genomic_DNA"/>
</dbReference>